<keyword evidence="9" id="KW-0687">Ribonucleoprotein</keyword>
<keyword evidence="7" id="KW-0733">Signal recognition particle</keyword>
<proteinExistence type="inferred from homology"/>
<evidence type="ECO:0000256" key="2">
    <source>
        <dbReference type="ARBA" id="ARBA00004604"/>
    </source>
</evidence>
<dbReference type="InterPro" id="IPR002778">
    <property type="entry name" value="Signal_recog_particle_SRP19"/>
</dbReference>
<gene>
    <name evidence="13" type="primary">SRP19</name>
    <name evidence="13" type="ORF">L345_03171</name>
</gene>
<keyword evidence="6" id="KW-0694">RNA-binding</keyword>
<dbReference type="Proteomes" id="UP000018936">
    <property type="component" value="Unassembled WGS sequence"/>
</dbReference>
<dbReference type="SUPFAM" id="SSF69695">
    <property type="entry name" value="SRP19"/>
    <property type="match status" value="1"/>
</dbReference>
<comment type="function">
    <text evidence="11">Component of the signal recognition particle (SRP) complex, a ribonucleoprotein complex that mediates the cotranslational targeting of secretory and membrane proteins to the endoplasmic reticulum (ER). Binds directly to 7SL RNA. Mediates binding of SRP54 to the SRP complex.</text>
</comment>
<feature type="compositionally biased region" description="Polar residues" evidence="12">
    <location>
        <begin position="152"/>
        <end position="163"/>
    </location>
</feature>
<keyword evidence="14" id="KW-1185">Reference proteome</keyword>
<evidence type="ECO:0000256" key="1">
    <source>
        <dbReference type="ARBA" id="ARBA00004496"/>
    </source>
</evidence>
<dbReference type="EMBL" id="AZIM01000447">
    <property type="protein sequence ID" value="ETE71013.1"/>
    <property type="molecule type" value="Genomic_DNA"/>
</dbReference>
<dbReference type="PANTHER" id="PTHR17453">
    <property type="entry name" value="SIGNAL RECOGNITION PARTICLE 19 KD PROTEIN"/>
    <property type="match status" value="1"/>
</dbReference>
<evidence type="ECO:0000256" key="3">
    <source>
        <dbReference type="ARBA" id="ARBA00004642"/>
    </source>
</evidence>
<dbReference type="Pfam" id="PF01922">
    <property type="entry name" value="SRP19"/>
    <property type="match status" value="1"/>
</dbReference>
<protein>
    <recommendedName>
        <fullName evidence="10">Signal recognition particle 19 kDa protein</fullName>
    </recommendedName>
</protein>
<comment type="similarity">
    <text evidence="4">Belongs to the SRP19 family.</text>
</comment>
<evidence type="ECO:0000313" key="14">
    <source>
        <dbReference type="Proteomes" id="UP000018936"/>
    </source>
</evidence>
<evidence type="ECO:0000256" key="8">
    <source>
        <dbReference type="ARBA" id="ARBA00023242"/>
    </source>
</evidence>
<dbReference type="OrthoDB" id="2190947at2759"/>
<comment type="caution">
    <text evidence="13">The sequence shown here is derived from an EMBL/GenBank/DDBJ whole genome shotgun (WGS) entry which is preliminary data.</text>
</comment>
<reference evidence="13 14" key="1">
    <citation type="journal article" date="2013" name="Proc. Natl. Acad. Sci. U.S.A.">
        <title>The king cobra genome reveals dynamic gene evolution and adaptation in the snake venom system.</title>
        <authorList>
            <person name="Vonk F.J."/>
            <person name="Casewell N.R."/>
            <person name="Henkel C.V."/>
            <person name="Heimberg A.M."/>
            <person name="Jansen H.J."/>
            <person name="McCleary R.J."/>
            <person name="Kerkkamp H.M."/>
            <person name="Vos R.A."/>
            <person name="Guerreiro I."/>
            <person name="Calvete J.J."/>
            <person name="Wuster W."/>
            <person name="Woods A.E."/>
            <person name="Logan J.M."/>
            <person name="Harrison R.A."/>
            <person name="Castoe T.A."/>
            <person name="de Koning A.P."/>
            <person name="Pollock D.D."/>
            <person name="Yandell M."/>
            <person name="Calderon D."/>
            <person name="Renjifo C."/>
            <person name="Currier R.B."/>
            <person name="Salgado D."/>
            <person name="Pla D."/>
            <person name="Sanz L."/>
            <person name="Hyder A.S."/>
            <person name="Ribeiro J.M."/>
            <person name="Arntzen J.W."/>
            <person name="van den Thillart G.E."/>
            <person name="Boetzer M."/>
            <person name="Pirovano W."/>
            <person name="Dirks R.P."/>
            <person name="Spaink H.P."/>
            <person name="Duboule D."/>
            <person name="McGlinn E."/>
            <person name="Kini R.M."/>
            <person name="Richardson M.K."/>
        </authorList>
    </citation>
    <scope>NUCLEOTIDE SEQUENCE</scope>
    <source>
        <tissue evidence="13">Blood</tissue>
    </source>
</reference>
<evidence type="ECO:0000256" key="9">
    <source>
        <dbReference type="ARBA" id="ARBA00023274"/>
    </source>
</evidence>
<dbReference type="AlphaFoldDB" id="V8PAK0"/>
<sequence>AGLAFSASRPRFAVAGEWLRHEKPPPPADAEAMAWAAPSLPSDKSRFICIYPAYINNKKTIAEGRRIPLDKAIENPTSTEIQDVCTAVGLNVLLEKNKMYSREWNRDAQYRGRVRIQLKQEDGNLCQPQFPTRKAVMLYAAETIPKLKTRTQKMGGSDQSLQQGEGGKKNKGKKKK</sequence>
<feature type="region of interest" description="Disordered" evidence="12">
    <location>
        <begin position="147"/>
        <end position="176"/>
    </location>
</feature>
<evidence type="ECO:0000256" key="12">
    <source>
        <dbReference type="SAM" id="MobiDB-lite"/>
    </source>
</evidence>
<name>V8PAK0_OPHHA</name>
<accession>V8PAK0</accession>
<evidence type="ECO:0000256" key="7">
    <source>
        <dbReference type="ARBA" id="ARBA00023135"/>
    </source>
</evidence>
<comment type="subcellular location">
    <subcellularLocation>
        <location evidence="1">Cytoplasm</location>
    </subcellularLocation>
    <subcellularLocation>
        <location evidence="2">Nucleus</location>
        <location evidence="2">Nucleolus</location>
    </subcellularLocation>
    <subcellularLocation>
        <location evidence="3">Nucleus</location>
        <location evidence="3">Nucleoplasm</location>
    </subcellularLocation>
</comment>
<keyword evidence="8" id="KW-0539">Nucleus</keyword>
<dbReference type="GO" id="GO:0005730">
    <property type="term" value="C:nucleolus"/>
    <property type="evidence" value="ECO:0007669"/>
    <property type="project" value="UniProtKB-SubCell"/>
</dbReference>
<organism evidence="13 14">
    <name type="scientific">Ophiophagus hannah</name>
    <name type="common">King cobra</name>
    <name type="synonym">Naja hannah</name>
    <dbReference type="NCBI Taxonomy" id="8665"/>
    <lineage>
        <taxon>Eukaryota</taxon>
        <taxon>Metazoa</taxon>
        <taxon>Chordata</taxon>
        <taxon>Craniata</taxon>
        <taxon>Vertebrata</taxon>
        <taxon>Euteleostomi</taxon>
        <taxon>Lepidosauria</taxon>
        <taxon>Squamata</taxon>
        <taxon>Bifurcata</taxon>
        <taxon>Unidentata</taxon>
        <taxon>Episquamata</taxon>
        <taxon>Toxicofera</taxon>
        <taxon>Serpentes</taxon>
        <taxon>Colubroidea</taxon>
        <taxon>Elapidae</taxon>
        <taxon>Elapinae</taxon>
        <taxon>Ophiophagus</taxon>
    </lineage>
</organism>
<evidence type="ECO:0000256" key="6">
    <source>
        <dbReference type="ARBA" id="ARBA00022884"/>
    </source>
</evidence>
<evidence type="ECO:0000256" key="5">
    <source>
        <dbReference type="ARBA" id="ARBA00022490"/>
    </source>
</evidence>
<dbReference type="GO" id="GO:0008312">
    <property type="term" value="F:7S RNA binding"/>
    <property type="evidence" value="ECO:0007669"/>
    <property type="project" value="InterPro"/>
</dbReference>
<evidence type="ECO:0000256" key="11">
    <source>
        <dbReference type="ARBA" id="ARBA00045518"/>
    </source>
</evidence>
<dbReference type="Gene3D" id="3.30.56.30">
    <property type="entry name" value="Signal recognition particle, SRP19-like subunit"/>
    <property type="match status" value="1"/>
</dbReference>
<feature type="non-terminal residue" evidence="13">
    <location>
        <position position="1"/>
    </location>
</feature>
<dbReference type="InterPro" id="IPR036521">
    <property type="entry name" value="SRP19-like_sf"/>
</dbReference>
<dbReference type="FunFam" id="3.30.56.30:FF:000001">
    <property type="entry name" value="signal recognition particle 19 kDa protein"/>
    <property type="match status" value="1"/>
</dbReference>
<evidence type="ECO:0000256" key="10">
    <source>
        <dbReference type="ARBA" id="ARBA00033772"/>
    </source>
</evidence>
<dbReference type="GO" id="GO:0006617">
    <property type="term" value="P:SRP-dependent cotranslational protein targeting to membrane, signal sequence recognition"/>
    <property type="evidence" value="ECO:0007669"/>
    <property type="project" value="TreeGrafter"/>
</dbReference>
<evidence type="ECO:0000313" key="13">
    <source>
        <dbReference type="EMBL" id="ETE71013.1"/>
    </source>
</evidence>
<evidence type="ECO:0000256" key="4">
    <source>
        <dbReference type="ARBA" id="ARBA00008910"/>
    </source>
</evidence>
<dbReference type="PANTHER" id="PTHR17453:SF0">
    <property type="entry name" value="SIGNAL RECOGNITION PARTICLE 19 KDA PROTEIN"/>
    <property type="match status" value="1"/>
</dbReference>
<keyword evidence="5" id="KW-0963">Cytoplasm</keyword>
<dbReference type="GO" id="GO:0005786">
    <property type="term" value="C:signal recognition particle, endoplasmic reticulum targeting"/>
    <property type="evidence" value="ECO:0007669"/>
    <property type="project" value="UniProtKB-KW"/>
</dbReference>
<dbReference type="GO" id="GO:0005654">
    <property type="term" value="C:nucleoplasm"/>
    <property type="evidence" value="ECO:0007669"/>
    <property type="project" value="UniProtKB-SubCell"/>
</dbReference>